<proteinExistence type="predicted"/>
<gene>
    <name evidence="1" type="ORF">ACFP1K_29075</name>
</gene>
<dbReference type="InterPro" id="IPR003749">
    <property type="entry name" value="ThiS/MoaD-like"/>
</dbReference>
<comment type="caution">
    <text evidence="1">The sequence shown here is derived from an EMBL/GenBank/DDBJ whole genome shotgun (WGS) entry which is preliminary data.</text>
</comment>
<evidence type="ECO:0000313" key="2">
    <source>
        <dbReference type="Proteomes" id="UP001596137"/>
    </source>
</evidence>
<dbReference type="InterPro" id="IPR012675">
    <property type="entry name" value="Beta-grasp_dom_sf"/>
</dbReference>
<evidence type="ECO:0000313" key="1">
    <source>
        <dbReference type="EMBL" id="MFC6085250.1"/>
    </source>
</evidence>
<accession>A0ABW1NQY1</accession>
<name>A0ABW1NQY1_9ACTN</name>
<dbReference type="InterPro" id="IPR052045">
    <property type="entry name" value="Sulfur_Carrier/Prot_Modifier"/>
</dbReference>
<reference evidence="2" key="1">
    <citation type="journal article" date="2019" name="Int. J. Syst. Evol. Microbiol.">
        <title>The Global Catalogue of Microorganisms (GCM) 10K type strain sequencing project: providing services to taxonomists for standard genome sequencing and annotation.</title>
        <authorList>
            <consortium name="The Broad Institute Genomics Platform"/>
            <consortium name="The Broad Institute Genome Sequencing Center for Infectious Disease"/>
            <person name="Wu L."/>
            <person name="Ma J."/>
        </authorList>
    </citation>
    <scope>NUCLEOTIDE SEQUENCE [LARGE SCALE GENOMIC DNA]</scope>
    <source>
        <strain evidence="2">JCM 30346</strain>
    </source>
</reference>
<sequence>MLVTVLLPGVLRAEADGCSRLDVNVDEGATLTAVLDALAARHPLLDRRLRDERRQLRRYVNFYVSGEECRRLSGPATPVAPGTEIHIIPSVAGG</sequence>
<keyword evidence="2" id="KW-1185">Reference proteome</keyword>
<protein>
    <submittedName>
        <fullName evidence="1">MoaD/ThiS family protein</fullName>
    </submittedName>
</protein>
<dbReference type="Pfam" id="PF02597">
    <property type="entry name" value="ThiS"/>
    <property type="match status" value="1"/>
</dbReference>
<dbReference type="PANTHER" id="PTHR38031:SF1">
    <property type="entry name" value="SULFUR CARRIER PROTEIN CYSO"/>
    <property type="match status" value="1"/>
</dbReference>
<dbReference type="InterPro" id="IPR016155">
    <property type="entry name" value="Mopterin_synth/thiamin_S_b"/>
</dbReference>
<dbReference type="RefSeq" id="WP_380759189.1">
    <property type="nucleotide sequence ID" value="NZ_JBHSRF010000058.1"/>
</dbReference>
<dbReference type="EMBL" id="JBHSRF010000058">
    <property type="protein sequence ID" value="MFC6085250.1"/>
    <property type="molecule type" value="Genomic_DNA"/>
</dbReference>
<dbReference type="SUPFAM" id="SSF54285">
    <property type="entry name" value="MoaD/ThiS"/>
    <property type="match status" value="1"/>
</dbReference>
<dbReference type="PANTHER" id="PTHR38031">
    <property type="entry name" value="SULFUR CARRIER PROTEIN SLR0821-RELATED"/>
    <property type="match status" value="1"/>
</dbReference>
<organism evidence="1 2">
    <name type="scientific">Sphaerisporangium aureirubrum</name>
    <dbReference type="NCBI Taxonomy" id="1544736"/>
    <lineage>
        <taxon>Bacteria</taxon>
        <taxon>Bacillati</taxon>
        <taxon>Actinomycetota</taxon>
        <taxon>Actinomycetes</taxon>
        <taxon>Streptosporangiales</taxon>
        <taxon>Streptosporangiaceae</taxon>
        <taxon>Sphaerisporangium</taxon>
    </lineage>
</organism>
<dbReference type="Proteomes" id="UP001596137">
    <property type="component" value="Unassembled WGS sequence"/>
</dbReference>
<dbReference type="Gene3D" id="3.10.20.30">
    <property type="match status" value="1"/>
</dbReference>